<dbReference type="CDD" id="cd00761">
    <property type="entry name" value="Glyco_tranf_GTA_type"/>
    <property type="match status" value="1"/>
</dbReference>
<dbReference type="Proteomes" id="UP001155241">
    <property type="component" value="Unassembled WGS sequence"/>
</dbReference>
<organism evidence="2 3">
    <name type="scientific">Aeoliella straminimaris</name>
    <dbReference type="NCBI Taxonomy" id="2954799"/>
    <lineage>
        <taxon>Bacteria</taxon>
        <taxon>Pseudomonadati</taxon>
        <taxon>Planctomycetota</taxon>
        <taxon>Planctomycetia</taxon>
        <taxon>Pirellulales</taxon>
        <taxon>Lacipirellulaceae</taxon>
        <taxon>Aeoliella</taxon>
    </lineage>
</organism>
<comment type="caution">
    <text evidence="2">The sequence shown here is derived from an EMBL/GenBank/DDBJ whole genome shotgun (WGS) entry which is preliminary data.</text>
</comment>
<dbReference type="InterPro" id="IPR001173">
    <property type="entry name" value="Glyco_trans_2-like"/>
</dbReference>
<protein>
    <submittedName>
        <fullName evidence="2">Glycosyltransferase family 2 protein</fullName>
    </submittedName>
</protein>
<gene>
    <name evidence="2" type="ORF">NG895_15655</name>
</gene>
<name>A0A9X2FAD2_9BACT</name>
<accession>A0A9X2FAD2</accession>
<keyword evidence="3" id="KW-1185">Reference proteome</keyword>
<dbReference type="Gene3D" id="3.90.550.10">
    <property type="entry name" value="Spore Coat Polysaccharide Biosynthesis Protein SpsA, Chain A"/>
    <property type="match status" value="1"/>
</dbReference>
<dbReference type="InterPro" id="IPR029044">
    <property type="entry name" value="Nucleotide-diphossugar_trans"/>
</dbReference>
<dbReference type="SUPFAM" id="SSF53448">
    <property type="entry name" value="Nucleotide-diphospho-sugar transferases"/>
    <property type="match status" value="1"/>
</dbReference>
<dbReference type="PANTHER" id="PTHR43685:SF2">
    <property type="entry name" value="GLYCOSYLTRANSFERASE 2-LIKE DOMAIN-CONTAINING PROTEIN"/>
    <property type="match status" value="1"/>
</dbReference>
<reference evidence="2" key="1">
    <citation type="submission" date="2022-06" db="EMBL/GenBank/DDBJ databases">
        <title>Aeoliella straminimaris, a novel planctomycete from sediments.</title>
        <authorList>
            <person name="Vitorino I.R."/>
            <person name="Lage O.M."/>
        </authorList>
    </citation>
    <scope>NUCLEOTIDE SEQUENCE</scope>
    <source>
        <strain evidence="2">ICT_H6.2</strain>
    </source>
</reference>
<feature type="domain" description="Glycosyltransferase 2-like" evidence="1">
    <location>
        <begin position="11"/>
        <end position="124"/>
    </location>
</feature>
<dbReference type="PANTHER" id="PTHR43685">
    <property type="entry name" value="GLYCOSYLTRANSFERASE"/>
    <property type="match status" value="1"/>
</dbReference>
<proteinExistence type="predicted"/>
<dbReference type="EMBL" id="JAMXLR010000055">
    <property type="protein sequence ID" value="MCO6045347.1"/>
    <property type="molecule type" value="Genomic_DNA"/>
</dbReference>
<sequence length="325" mass="37329">MDVDSQPYLLITPCRDEAAFLKSTITSVASQTIAPARWVVVDDGSTDETPRILEEAEKQLGFLSVIRRDPNRERSVGPGVIEAFNIGLASVDLDDYAFVCKLDGDLEFGPRYFERLLEEYAQDPWLGTLSGKTFLREEQREWEERIGDENSHGCAKFYRTECFRDIGGFVPFLGWDGIDGHMCRLKGWKAKSMHDPDLKIIHLRRMGSSHVSFWHGRKRWGRYKRFIGSAWYYVLAASMYRMFEKPYFLSGVGIVAGYLESALRRESRFADTACREEVRRFERECLVRGKTRTLADYHARIEQAHPERAKAPKHLSIPAKATASL</sequence>
<evidence type="ECO:0000313" key="3">
    <source>
        <dbReference type="Proteomes" id="UP001155241"/>
    </source>
</evidence>
<evidence type="ECO:0000313" key="2">
    <source>
        <dbReference type="EMBL" id="MCO6045347.1"/>
    </source>
</evidence>
<dbReference type="AlphaFoldDB" id="A0A9X2FAD2"/>
<dbReference type="InterPro" id="IPR050834">
    <property type="entry name" value="Glycosyltransf_2"/>
</dbReference>
<dbReference type="RefSeq" id="WP_252853462.1">
    <property type="nucleotide sequence ID" value="NZ_JAMXLR010000055.1"/>
</dbReference>
<dbReference type="Pfam" id="PF00535">
    <property type="entry name" value="Glycos_transf_2"/>
    <property type="match status" value="1"/>
</dbReference>
<evidence type="ECO:0000259" key="1">
    <source>
        <dbReference type="Pfam" id="PF00535"/>
    </source>
</evidence>